<dbReference type="SUPFAM" id="SSF46894">
    <property type="entry name" value="C-terminal effector domain of the bipartite response regulators"/>
    <property type="match status" value="1"/>
</dbReference>
<dbReference type="PRINTS" id="PR00038">
    <property type="entry name" value="HTHLUXR"/>
</dbReference>
<dbReference type="InterPro" id="IPR016032">
    <property type="entry name" value="Sig_transdc_resp-reg_C-effctor"/>
</dbReference>
<comment type="caution">
    <text evidence="4">The sequence shown here is derived from an EMBL/GenBank/DDBJ whole genome shotgun (WGS) entry which is preliminary data.</text>
</comment>
<dbReference type="InterPro" id="IPR036388">
    <property type="entry name" value="WH-like_DNA-bd_sf"/>
</dbReference>
<dbReference type="GO" id="GO:0005524">
    <property type="term" value="F:ATP binding"/>
    <property type="evidence" value="ECO:0007669"/>
    <property type="project" value="UniProtKB-KW"/>
</dbReference>
<keyword evidence="1" id="KW-0547">Nucleotide-binding</keyword>
<dbReference type="SUPFAM" id="SSF52540">
    <property type="entry name" value="P-loop containing nucleoside triphosphate hydrolases"/>
    <property type="match status" value="1"/>
</dbReference>
<reference evidence="4" key="1">
    <citation type="submission" date="2016-03" db="EMBL/GenBank/DDBJ databases">
        <title>Genome sequence of Rhodococcus kyotonensis KB10.</title>
        <authorList>
            <person name="Jeong H."/>
            <person name="Hong C.E."/>
            <person name="Jo S.H."/>
            <person name="Park J.M."/>
        </authorList>
    </citation>
    <scope>NUCLEOTIDE SEQUENCE [LARGE SCALE GENOMIC DNA]</scope>
    <source>
        <strain evidence="4">KB10</strain>
    </source>
</reference>
<dbReference type="InterPro" id="IPR000792">
    <property type="entry name" value="Tscrpt_reg_LuxR_C"/>
</dbReference>
<dbReference type="AlphaFoldDB" id="A0A177YJU3"/>
<keyword evidence="5" id="KW-1185">Reference proteome</keyword>
<gene>
    <name evidence="4" type="ORF">A3K89_19195</name>
</gene>
<evidence type="ECO:0000313" key="5">
    <source>
        <dbReference type="Proteomes" id="UP000077519"/>
    </source>
</evidence>
<dbReference type="PROSITE" id="PS00622">
    <property type="entry name" value="HTH_LUXR_1"/>
    <property type="match status" value="1"/>
</dbReference>
<protein>
    <recommendedName>
        <fullName evidence="3">HTH luxR-type domain-containing protein</fullName>
    </recommendedName>
</protein>
<accession>A0A177YJU3</accession>
<dbReference type="GO" id="GO:0006355">
    <property type="term" value="P:regulation of DNA-templated transcription"/>
    <property type="evidence" value="ECO:0007669"/>
    <property type="project" value="InterPro"/>
</dbReference>
<keyword evidence="2" id="KW-0067">ATP-binding</keyword>
<dbReference type="PANTHER" id="PTHR16305:SF28">
    <property type="entry name" value="GUANYLATE CYCLASE DOMAIN-CONTAINING PROTEIN"/>
    <property type="match status" value="1"/>
</dbReference>
<dbReference type="GO" id="GO:0004016">
    <property type="term" value="F:adenylate cyclase activity"/>
    <property type="evidence" value="ECO:0007669"/>
    <property type="project" value="TreeGrafter"/>
</dbReference>
<dbReference type="InterPro" id="IPR011990">
    <property type="entry name" value="TPR-like_helical_dom_sf"/>
</dbReference>
<dbReference type="PANTHER" id="PTHR16305">
    <property type="entry name" value="TESTICULAR SOLUBLE ADENYLYL CYCLASE"/>
    <property type="match status" value="1"/>
</dbReference>
<dbReference type="Gene3D" id="1.25.40.10">
    <property type="entry name" value="Tetratricopeptide repeat domain"/>
    <property type="match status" value="1"/>
</dbReference>
<sequence>MVTKKTVDAGDQAAEVNVEVPASRVRLSSGKSSGRFNFPIRGRVRETGAIGLGIDETLSGRRSVTVLVGDPGIGKTRLLQYALEAATSRGLSTMVVAPEIESSLIPLGALIDAGLRSELFSPDQLESVLAGASPQYGLTRLFSDALEIASRDAGVVVAIDDLQWLDVGSLGAITALIRDTQGVPVYWILATRTGVYSAAHQRFMSQIASFTTPLELPPLSKLAVGTMTQDAVGGAAGPGLQDAVKKAEGLPLLVLEMLRGLEEEGLLVPVDGQIEIVDDTVPARFGTSARERLTHVSPDALRIAQVASLYGREFTIKGVLEVLDQTAVSAAPAIQELLNHEFIVDTGTKFAFRHDTVQAAAADSLPPSLRRAMGREVLHKRLHSGESVSALAAMIASVAEAGDDDSIELLFDAASKLSTTDTQGAADLIIHGARLAVGRTLHAERIAELLPLVLAAGRPDDAGQISNMLLPLLSPDSRARVGLAVARQLTESDFQRAIDETTAALAIPGVSDETKVQLLAVRALNYANKADAVGLRRSLQEAREVADDERDGLALATIDATESVLLFNQNQFHAADRLQRQALDRMVRDGNAVGLWLPEGLWMAFMRNSLGHGVEALRIIETGLIEASVASNVIAEAYWMMVRARTLFDLGRLEEARTQAETVLDLASDLGLGDFTNATAGIVLHRVAIYTGDNELLESTRPLVEQLARSTGLTRTGRWSLAIEAIVAGDLYTAYDLSALARESLTDPIPSMNTPADFADDITLAYVCSELGETAPLDVIVDVTKDRATRNPGNDLVQAVAAATDGIRERSAKKLLNAVVPLQSAGRPLVEAQLLECAVLYGLDKEAMTTALVRALDIYEGSGATRAASRVLQTLRHRGVRTRLKSKVEDTSGLTLREHQVAERIAAGLTTKQIALDLALSPHTVVTHIRHIYEKWGINTRREVAQRFRDLAEQNGKHVSSPTIA</sequence>
<dbReference type="Proteomes" id="UP000077519">
    <property type="component" value="Unassembled WGS sequence"/>
</dbReference>
<dbReference type="GO" id="GO:0005737">
    <property type="term" value="C:cytoplasm"/>
    <property type="evidence" value="ECO:0007669"/>
    <property type="project" value="TreeGrafter"/>
</dbReference>
<dbReference type="Pfam" id="PF13191">
    <property type="entry name" value="AAA_16"/>
    <property type="match status" value="1"/>
</dbReference>
<dbReference type="CDD" id="cd06170">
    <property type="entry name" value="LuxR_C_like"/>
    <property type="match status" value="1"/>
</dbReference>
<dbReference type="SMART" id="SM00421">
    <property type="entry name" value="HTH_LUXR"/>
    <property type="match status" value="1"/>
</dbReference>
<dbReference type="InterPro" id="IPR041664">
    <property type="entry name" value="AAA_16"/>
</dbReference>
<dbReference type="GO" id="GO:0003677">
    <property type="term" value="F:DNA binding"/>
    <property type="evidence" value="ECO:0007669"/>
    <property type="project" value="InterPro"/>
</dbReference>
<feature type="domain" description="HTH luxR-type" evidence="3">
    <location>
        <begin position="887"/>
        <end position="952"/>
    </location>
</feature>
<dbReference type="Gene3D" id="1.10.10.10">
    <property type="entry name" value="Winged helix-like DNA-binding domain superfamily/Winged helix DNA-binding domain"/>
    <property type="match status" value="1"/>
</dbReference>
<name>A0A177YJU3_9NOCA</name>
<organism evidence="4 5">
    <name type="scientific">Rhodococcoides kyotonense</name>
    <dbReference type="NCBI Taxonomy" id="398843"/>
    <lineage>
        <taxon>Bacteria</taxon>
        <taxon>Bacillati</taxon>
        <taxon>Actinomycetota</taxon>
        <taxon>Actinomycetes</taxon>
        <taxon>Mycobacteriales</taxon>
        <taxon>Nocardiaceae</taxon>
        <taxon>Rhodococcoides</taxon>
    </lineage>
</organism>
<dbReference type="Pfam" id="PF00196">
    <property type="entry name" value="GerE"/>
    <property type="match status" value="1"/>
</dbReference>
<dbReference type="EMBL" id="LVHI01000008">
    <property type="protein sequence ID" value="OAK55701.1"/>
    <property type="molecule type" value="Genomic_DNA"/>
</dbReference>
<dbReference type="PROSITE" id="PS50043">
    <property type="entry name" value="HTH_LUXR_2"/>
    <property type="match status" value="1"/>
</dbReference>
<evidence type="ECO:0000256" key="1">
    <source>
        <dbReference type="ARBA" id="ARBA00022741"/>
    </source>
</evidence>
<evidence type="ECO:0000313" key="4">
    <source>
        <dbReference type="EMBL" id="OAK55701.1"/>
    </source>
</evidence>
<evidence type="ECO:0000256" key="2">
    <source>
        <dbReference type="ARBA" id="ARBA00022840"/>
    </source>
</evidence>
<dbReference type="InterPro" id="IPR027417">
    <property type="entry name" value="P-loop_NTPase"/>
</dbReference>
<proteinExistence type="predicted"/>
<evidence type="ECO:0000259" key="3">
    <source>
        <dbReference type="PROSITE" id="PS50043"/>
    </source>
</evidence>